<comment type="caution">
    <text evidence="1">The sequence shown here is derived from an EMBL/GenBank/DDBJ whole genome shotgun (WGS) entry which is preliminary data.</text>
</comment>
<gene>
    <name evidence="1" type="ORF">C6P61_07145</name>
</gene>
<protein>
    <submittedName>
        <fullName evidence="1">Nucleotidyltransferase</fullName>
    </submittedName>
</protein>
<dbReference type="AlphaFoldDB" id="A0A2S9KFK8"/>
<dbReference type="EMBL" id="PVLR01000017">
    <property type="protein sequence ID" value="PRD69197.1"/>
    <property type="molecule type" value="Genomic_DNA"/>
</dbReference>
<dbReference type="GO" id="GO:0016740">
    <property type="term" value="F:transferase activity"/>
    <property type="evidence" value="ECO:0007669"/>
    <property type="project" value="UniProtKB-KW"/>
</dbReference>
<accession>A0A2S9KFK8</accession>
<dbReference type="Proteomes" id="UP000238326">
    <property type="component" value="Unassembled WGS sequence"/>
</dbReference>
<dbReference type="Pfam" id="PF08780">
    <property type="entry name" value="NTase_sub_bind"/>
    <property type="match status" value="1"/>
</dbReference>
<dbReference type="OrthoDB" id="9810452at2"/>
<proteinExistence type="predicted"/>
<dbReference type="Gene3D" id="1.20.120.330">
    <property type="entry name" value="Nucleotidyltransferases domain 2"/>
    <property type="match status" value="1"/>
</dbReference>
<evidence type="ECO:0000313" key="1">
    <source>
        <dbReference type="EMBL" id="PRD69197.1"/>
    </source>
</evidence>
<dbReference type="RefSeq" id="WP_105729245.1">
    <property type="nucleotide sequence ID" value="NZ_PVLR01000017.1"/>
</dbReference>
<sequence length="143" mass="15767">MSLNVEHLLRTADTLEQALLALQGCTDPTGVLYDLYRNAAIKSFELSLETAGKLMRKACKAFGGSPREVDKLVFNDVLRQSGKHGILDLPAVERWLSYRANRNNTAHDYGVAFADETLTLLPAYVRDVRAVAAKLQEVFDAAA</sequence>
<dbReference type="SUPFAM" id="SSF81593">
    <property type="entry name" value="Nucleotidyltransferase substrate binding subunit/domain"/>
    <property type="match status" value="1"/>
</dbReference>
<organism evidence="1 2">
    <name type="scientific">Malikia spinosa</name>
    <dbReference type="NCBI Taxonomy" id="86180"/>
    <lineage>
        <taxon>Bacteria</taxon>
        <taxon>Pseudomonadati</taxon>
        <taxon>Pseudomonadota</taxon>
        <taxon>Betaproteobacteria</taxon>
        <taxon>Burkholderiales</taxon>
        <taxon>Comamonadaceae</taxon>
        <taxon>Malikia</taxon>
    </lineage>
</organism>
<name>A0A2S9KFK8_9BURK</name>
<reference evidence="1 2" key="1">
    <citation type="submission" date="2018-03" db="EMBL/GenBank/DDBJ databases">
        <title>Comparative genomics illustrates the genes involved in a hyperalkaliphilic mechanisms of Serpentinomonas isolated from highly-alkaline calcium-rich serpentinized springs.</title>
        <authorList>
            <person name="Suzuki S."/>
            <person name="Ishii S."/>
            <person name="Walworth N."/>
            <person name="Bird L."/>
            <person name="Kuenen J.G."/>
            <person name="Nealson K.H."/>
        </authorList>
    </citation>
    <scope>NUCLEOTIDE SEQUENCE [LARGE SCALE GENOMIC DNA]</scope>
    <source>
        <strain evidence="1 2">83</strain>
    </source>
</reference>
<evidence type="ECO:0000313" key="2">
    <source>
        <dbReference type="Proteomes" id="UP000238326"/>
    </source>
</evidence>
<dbReference type="InterPro" id="IPR010235">
    <property type="entry name" value="HepT"/>
</dbReference>
<keyword evidence="1" id="KW-0808">Transferase</keyword>
<keyword evidence="2" id="KW-1185">Reference proteome</keyword>